<dbReference type="RefSeq" id="WP_212678373.1">
    <property type="nucleotide sequence ID" value="NZ_JAGSPK010000002.1"/>
</dbReference>
<keyword evidence="1" id="KW-0732">Signal</keyword>
<dbReference type="EMBL" id="JAGSPK010000002">
    <property type="protein sequence ID" value="MBR7792313.1"/>
    <property type="molecule type" value="Genomic_DNA"/>
</dbReference>
<dbReference type="InterPro" id="IPR011231">
    <property type="entry name" value="Phage_VT1-Sakai_H0018"/>
</dbReference>
<name>A0ABS5H0T7_9BURK</name>
<evidence type="ECO:0000256" key="1">
    <source>
        <dbReference type="SAM" id="SignalP"/>
    </source>
</evidence>
<reference evidence="2 3" key="1">
    <citation type="submission" date="2021-04" db="EMBL/GenBank/DDBJ databases">
        <title>novel species isolated from subtropical streams in China.</title>
        <authorList>
            <person name="Lu H."/>
        </authorList>
    </citation>
    <scope>NUCLEOTIDE SEQUENCE [LARGE SCALE GENOMIC DNA]</scope>
    <source>
        <strain evidence="2 3">FT147W</strain>
    </source>
</reference>
<evidence type="ECO:0000313" key="3">
    <source>
        <dbReference type="Proteomes" id="UP000682982"/>
    </source>
</evidence>
<comment type="caution">
    <text evidence="2">The sequence shown here is derived from an EMBL/GenBank/DDBJ whole genome shotgun (WGS) entry which is preliminary data.</text>
</comment>
<gene>
    <name evidence="2" type="ORF">KDM87_06845</name>
</gene>
<protein>
    <submittedName>
        <fullName evidence="2">DUF2190 family protein</fullName>
    </submittedName>
</protein>
<proteinExistence type="predicted"/>
<organism evidence="2 3">
    <name type="scientific">Undibacterium rivi</name>
    <dbReference type="NCBI Taxonomy" id="2828729"/>
    <lineage>
        <taxon>Bacteria</taxon>
        <taxon>Pseudomonadati</taxon>
        <taxon>Pseudomonadota</taxon>
        <taxon>Betaproteobacteria</taxon>
        <taxon>Burkholderiales</taxon>
        <taxon>Oxalobacteraceae</taxon>
        <taxon>Undibacterium</taxon>
    </lineage>
</organism>
<dbReference type="PROSITE" id="PS51257">
    <property type="entry name" value="PROKAR_LIPOPROTEIN"/>
    <property type="match status" value="1"/>
</dbReference>
<sequence>MKNFYQKGDVLTLTPAAAVASGTGCLFGASLFAIATTDVAAGVPGEFLAEGVVSVAKTSALAIATGDRLFWDPVNKCVNKTLTGQQCVGIAVADAANPSATVLMKMEVVTASAT</sequence>
<dbReference type="Proteomes" id="UP000682982">
    <property type="component" value="Unassembled WGS sequence"/>
</dbReference>
<dbReference type="Pfam" id="PF09956">
    <property type="entry name" value="Phage_cement_2"/>
    <property type="match status" value="1"/>
</dbReference>
<evidence type="ECO:0000313" key="2">
    <source>
        <dbReference type="EMBL" id="MBR7792313.1"/>
    </source>
</evidence>
<dbReference type="PIRSF" id="PIRSF030771">
    <property type="entry name" value="UCP030771"/>
    <property type="match status" value="1"/>
</dbReference>
<feature type="signal peptide" evidence="1">
    <location>
        <begin position="1"/>
        <end position="35"/>
    </location>
</feature>
<feature type="chain" id="PRO_5045364066" evidence="1">
    <location>
        <begin position="36"/>
        <end position="114"/>
    </location>
</feature>
<accession>A0ABS5H0T7</accession>
<keyword evidence="3" id="KW-1185">Reference proteome</keyword>